<sequence>MHFVYGFCNGSSLAAVREYQRIFPNRIVPGRRMFTDIHRNLSNHGSFHRMQGSGRPLGNYRMDIALNMFENNLQISIRNVSEIMDIPRSIVRKMYEYPFDSYPKNNNFR</sequence>
<accession>A0A9P0PP67</accession>
<proteinExistence type="predicted"/>
<dbReference type="Proteomes" id="UP001152888">
    <property type="component" value="Unassembled WGS sequence"/>
</dbReference>
<evidence type="ECO:0000313" key="2">
    <source>
        <dbReference type="Proteomes" id="UP001152888"/>
    </source>
</evidence>
<organism evidence="1 2">
    <name type="scientific">Acanthoscelides obtectus</name>
    <name type="common">Bean weevil</name>
    <name type="synonym">Bruchus obtectus</name>
    <dbReference type="NCBI Taxonomy" id="200917"/>
    <lineage>
        <taxon>Eukaryota</taxon>
        <taxon>Metazoa</taxon>
        <taxon>Ecdysozoa</taxon>
        <taxon>Arthropoda</taxon>
        <taxon>Hexapoda</taxon>
        <taxon>Insecta</taxon>
        <taxon>Pterygota</taxon>
        <taxon>Neoptera</taxon>
        <taxon>Endopterygota</taxon>
        <taxon>Coleoptera</taxon>
        <taxon>Polyphaga</taxon>
        <taxon>Cucujiformia</taxon>
        <taxon>Chrysomeloidea</taxon>
        <taxon>Chrysomelidae</taxon>
        <taxon>Bruchinae</taxon>
        <taxon>Bruchini</taxon>
        <taxon>Acanthoscelides</taxon>
    </lineage>
</organism>
<gene>
    <name evidence="1" type="ORF">ACAOBT_LOCUS20570</name>
</gene>
<keyword evidence="2" id="KW-1185">Reference proteome</keyword>
<reference evidence="1" key="1">
    <citation type="submission" date="2022-03" db="EMBL/GenBank/DDBJ databases">
        <authorList>
            <person name="Sayadi A."/>
        </authorList>
    </citation>
    <scope>NUCLEOTIDE SEQUENCE</scope>
</reference>
<dbReference type="OrthoDB" id="6762846at2759"/>
<comment type="caution">
    <text evidence="1">The sequence shown here is derived from an EMBL/GenBank/DDBJ whole genome shotgun (WGS) entry which is preliminary data.</text>
</comment>
<evidence type="ECO:0008006" key="3">
    <source>
        <dbReference type="Google" id="ProtNLM"/>
    </source>
</evidence>
<name>A0A9P0PP67_ACAOB</name>
<protein>
    <recommendedName>
        <fullName evidence="3">DUF4817 domain-containing protein</fullName>
    </recommendedName>
</protein>
<dbReference type="EMBL" id="CAKOFQ010007128">
    <property type="protein sequence ID" value="CAH1991946.1"/>
    <property type="molecule type" value="Genomic_DNA"/>
</dbReference>
<evidence type="ECO:0000313" key="1">
    <source>
        <dbReference type="EMBL" id="CAH1991946.1"/>
    </source>
</evidence>
<dbReference type="AlphaFoldDB" id="A0A9P0PP67"/>